<evidence type="ECO:0000313" key="3">
    <source>
        <dbReference type="Proteomes" id="UP000018198"/>
    </source>
</evidence>
<reference evidence="2 3" key="1">
    <citation type="submission" date="2013-01" db="EMBL/GenBank/DDBJ databases">
        <authorList>
            <person name="Bench S."/>
        </authorList>
    </citation>
    <scope>NUCLEOTIDE SEQUENCE [LARGE SCALE GENOMIC DNA]</scope>
    <source>
        <strain evidence="2 3">WH 0401</strain>
    </source>
</reference>
<feature type="domain" description="Transposase putative helix-turn-helix" evidence="1">
    <location>
        <begin position="1"/>
        <end position="46"/>
    </location>
</feature>
<reference evidence="2 3" key="2">
    <citation type="submission" date="2013-09" db="EMBL/GenBank/DDBJ databases">
        <title>Whole genome comparison of six Crocosphaera watsonii strains with differing phenotypes.</title>
        <authorList>
            <person name="Bench S.R."/>
            <person name="Heller P."/>
            <person name="Frank I."/>
            <person name="Arciniega M."/>
            <person name="Shilova I.N."/>
            <person name="Zehr J.P."/>
        </authorList>
    </citation>
    <scope>NUCLEOTIDE SEQUENCE [LARGE SCALE GENOMIC DNA]</scope>
    <source>
        <strain evidence="2 3">WH 0401</strain>
    </source>
</reference>
<name>T2J9P8_CROWT</name>
<proteinExistence type="predicted"/>
<dbReference type="Proteomes" id="UP000018198">
    <property type="component" value="Unassembled WGS sequence"/>
</dbReference>
<dbReference type="InterPro" id="IPR021027">
    <property type="entry name" value="Transposase_put_HTH"/>
</dbReference>
<feature type="non-terminal residue" evidence="2">
    <location>
        <position position="58"/>
    </location>
</feature>
<evidence type="ECO:0000259" key="1">
    <source>
        <dbReference type="Pfam" id="PF12323"/>
    </source>
</evidence>
<dbReference type="AlphaFoldDB" id="T2J9P8"/>
<evidence type="ECO:0000313" key="2">
    <source>
        <dbReference type="EMBL" id="CCQ61217.1"/>
    </source>
</evidence>
<protein>
    <submittedName>
        <fullName evidence="2">Transposase, IS891/IS1136/IS1341</fullName>
    </submittedName>
</protein>
<dbReference type="Pfam" id="PF12323">
    <property type="entry name" value="HTH_OrfB_IS605"/>
    <property type="match status" value="1"/>
</dbReference>
<dbReference type="EMBL" id="CAQM01000276">
    <property type="protein sequence ID" value="CCQ61217.1"/>
    <property type="molecule type" value="Genomic_DNA"/>
</dbReference>
<comment type="caution">
    <text evidence="2">The sequence shown here is derived from an EMBL/GenBank/DDBJ whole genome shotgun (WGS) entry which is preliminary data.</text>
</comment>
<gene>
    <name evidence="2" type="ORF">CWATWH0401_3999</name>
</gene>
<organism evidence="2 3">
    <name type="scientific">Crocosphaera watsonii WH 0401</name>
    <dbReference type="NCBI Taxonomy" id="555881"/>
    <lineage>
        <taxon>Bacteria</taxon>
        <taxon>Bacillati</taxon>
        <taxon>Cyanobacteriota</taxon>
        <taxon>Cyanophyceae</taxon>
        <taxon>Oscillatoriophycideae</taxon>
        <taxon>Chroococcales</taxon>
        <taxon>Aphanothecaceae</taxon>
        <taxon>Crocosphaera</taxon>
    </lineage>
</organism>
<accession>T2J9P8</accession>
<dbReference type="RefSeq" id="WP_021835195.1">
    <property type="nucleotide sequence ID" value="NZ_CAQM01000276.1"/>
</dbReference>
<sequence>MLRAIKIRLYPNTEQKQSLEQSFGNCRWLWNYCLNLMNQTYIETGKGLSGYEVKKLYL</sequence>